<feature type="domain" description="Solute-binding protein family 5" evidence="6">
    <location>
        <begin position="156"/>
        <end position="559"/>
    </location>
</feature>
<protein>
    <recommendedName>
        <fullName evidence="6">Solute-binding protein family 5 domain-containing protein</fullName>
    </recommendedName>
</protein>
<dbReference type="SUPFAM" id="SSF53850">
    <property type="entry name" value="Periplasmic binding protein-like II"/>
    <property type="match status" value="1"/>
</dbReference>
<dbReference type="EMBL" id="MFGO01000015">
    <property type="protein sequence ID" value="OGF41033.1"/>
    <property type="molecule type" value="Genomic_DNA"/>
</dbReference>
<keyword evidence="4" id="KW-0175">Coiled coil</keyword>
<keyword evidence="2" id="KW-0813">Transport</keyword>
<dbReference type="Gene3D" id="3.40.190.10">
    <property type="entry name" value="Periplasmic binding protein-like II"/>
    <property type="match status" value="1"/>
</dbReference>
<evidence type="ECO:0000313" key="8">
    <source>
        <dbReference type="Proteomes" id="UP000177579"/>
    </source>
</evidence>
<feature type="transmembrane region" description="Helical" evidence="5">
    <location>
        <begin position="80"/>
        <end position="102"/>
    </location>
</feature>
<dbReference type="GO" id="GO:1904680">
    <property type="term" value="F:peptide transmembrane transporter activity"/>
    <property type="evidence" value="ECO:0007669"/>
    <property type="project" value="TreeGrafter"/>
</dbReference>
<evidence type="ECO:0000256" key="4">
    <source>
        <dbReference type="SAM" id="Coils"/>
    </source>
</evidence>
<dbReference type="Pfam" id="PF00496">
    <property type="entry name" value="SBP_bac_5"/>
    <property type="match status" value="1"/>
</dbReference>
<dbReference type="Gene3D" id="3.10.105.10">
    <property type="entry name" value="Dipeptide-binding Protein, Domain 3"/>
    <property type="match status" value="1"/>
</dbReference>
<dbReference type="PANTHER" id="PTHR30290:SF9">
    <property type="entry name" value="OLIGOPEPTIDE-BINDING PROTEIN APPA"/>
    <property type="match status" value="1"/>
</dbReference>
<proteinExistence type="inferred from homology"/>
<name>A0A1F5TPY1_9BACT</name>
<comment type="similarity">
    <text evidence="1">Belongs to the bacterial solute-binding protein 5 family.</text>
</comment>
<gene>
    <name evidence="7" type="ORF">A2531_03720</name>
</gene>
<dbReference type="InterPro" id="IPR000914">
    <property type="entry name" value="SBP_5_dom"/>
</dbReference>
<evidence type="ECO:0000259" key="6">
    <source>
        <dbReference type="Pfam" id="PF00496"/>
    </source>
</evidence>
<keyword evidence="5" id="KW-1133">Transmembrane helix</keyword>
<accession>A0A1F5TPY1</accession>
<dbReference type="InterPro" id="IPR039424">
    <property type="entry name" value="SBP_5"/>
</dbReference>
<comment type="caution">
    <text evidence="7">The sequence shown here is derived from an EMBL/GenBank/DDBJ whole genome shotgun (WGS) entry which is preliminary data.</text>
</comment>
<dbReference type="Proteomes" id="UP000177579">
    <property type="component" value="Unassembled WGS sequence"/>
</dbReference>
<dbReference type="AlphaFoldDB" id="A0A1F5TPY1"/>
<dbReference type="CDD" id="cd08513">
    <property type="entry name" value="PBP2_thermophilic_Hb8_like"/>
    <property type="match status" value="1"/>
</dbReference>
<evidence type="ECO:0000256" key="5">
    <source>
        <dbReference type="SAM" id="Phobius"/>
    </source>
</evidence>
<dbReference type="PANTHER" id="PTHR30290">
    <property type="entry name" value="PERIPLASMIC BINDING COMPONENT OF ABC TRANSPORTER"/>
    <property type="match status" value="1"/>
</dbReference>
<organism evidence="7 8">
    <name type="scientific">Candidatus Falkowbacteria bacterium RIFOXYD2_FULL_34_120</name>
    <dbReference type="NCBI Taxonomy" id="1798007"/>
    <lineage>
        <taxon>Bacteria</taxon>
        <taxon>Candidatus Falkowiibacteriota</taxon>
    </lineage>
</organism>
<keyword evidence="5" id="KW-0812">Transmembrane</keyword>
<evidence type="ECO:0000256" key="1">
    <source>
        <dbReference type="ARBA" id="ARBA00005695"/>
    </source>
</evidence>
<feature type="coiled-coil region" evidence="4">
    <location>
        <begin position="439"/>
        <end position="470"/>
    </location>
</feature>
<dbReference type="Gene3D" id="3.90.76.10">
    <property type="entry name" value="Dipeptide-binding Protein, Domain 1"/>
    <property type="match status" value="1"/>
</dbReference>
<evidence type="ECO:0000256" key="3">
    <source>
        <dbReference type="ARBA" id="ARBA00022729"/>
    </source>
</evidence>
<keyword evidence="5" id="KW-0472">Membrane</keyword>
<reference evidence="7 8" key="1">
    <citation type="journal article" date="2016" name="Nat. Commun.">
        <title>Thousands of microbial genomes shed light on interconnected biogeochemical processes in an aquifer system.</title>
        <authorList>
            <person name="Anantharaman K."/>
            <person name="Brown C.T."/>
            <person name="Hug L.A."/>
            <person name="Sharon I."/>
            <person name="Castelle C.J."/>
            <person name="Probst A.J."/>
            <person name="Thomas B.C."/>
            <person name="Singh A."/>
            <person name="Wilkins M.J."/>
            <person name="Karaoz U."/>
            <person name="Brodie E.L."/>
            <person name="Williams K.H."/>
            <person name="Hubbard S.S."/>
            <person name="Banfield J.F."/>
        </authorList>
    </citation>
    <scope>NUCLEOTIDE SEQUENCE [LARGE SCALE GENOMIC DNA]</scope>
</reference>
<dbReference type="GO" id="GO:0015833">
    <property type="term" value="P:peptide transport"/>
    <property type="evidence" value="ECO:0007669"/>
    <property type="project" value="TreeGrafter"/>
</dbReference>
<evidence type="ECO:0000256" key="2">
    <source>
        <dbReference type="ARBA" id="ARBA00022448"/>
    </source>
</evidence>
<keyword evidence="3" id="KW-0732">Signal</keyword>
<evidence type="ECO:0000313" key="7">
    <source>
        <dbReference type="EMBL" id="OGF41033.1"/>
    </source>
</evidence>
<sequence>MDSINLILKKVKKVLVDAYISVFHFFCKNFQTLNRRLFKGFSTDQTNLDKKLVYSLSKSRIPNLRQLKYLKKYLTPKELWIIRVCVFVILISLSTVGVRFYFTHLQVVPIAGGKYIEGLIGSPKLINPLYSNIRDTDGDIGQLVYSSIFKRGVNSELVKDLIADYSVSQDGTIYAFTLRKDVLWHDDVPLTSEDIVFTFNAIKNTEYRSPLKNTFAGVEIQKTNDYKFQFILTDPYAAFLELLTFGILPQHIWSQIPAESAERAELNLKPIGSGPFKFNNFVKDKIGNILEYSLIANNAYYSNVPFINVNFKFFINFEEAINALNNGLIDGISYLPRDLKNNLITPKTINYHKLLLPQLTAIFLNKDNNDALKEKGVRQALALAIDKNFIVNKLIDGDANIVDGPILSNSFAYNSDIKKYNYNTEEANKLLDGAGWENIEITEEEIAELKEKLEESKETEKEKIQKKLDMGAGKWRLKNNKFLIINLKTVERQENKEIIESIKNFWEAVGVKVNSELLAVGSIQAEVIQPRNFDALFYGQIVGSDPDPYAFWHSSQAKQGGFNISNFTNKEVDKLLEDARLNADKNQRQENYKKFQEILAEEVPAIFIYSPIYIYPQNKSIKGFDVASILFPRDRFTNISNWYLKTGKKLIW</sequence>